<dbReference type="InterPro" id="IPR000845">
    <property type="entry name" value="Nucleoside_phosphorylase_d"/>
</dbReference>
<dbReference type="PANTHER" id="PTHR46082">
    <property type="entry name" value="ATP/GTP-BINDING PROTEIN-RELATED"/>
    <property type="match status" value="1"/>
</dbReference>
<feature type="compositionally biased region" description="Acidic residues" evidence="2">
    <location>
        <begin position="1182"/>
        <end position="1221"/>
    </location>
</feature>
<dbReference type="InterPro" id="IPR035994">
    <property type="entry name" value="Nucleoside_phosphorylase_sf"/>
</dbReference>
<reference evidence="5 6" key="1">
    <citation type="journal article" date="2018" name="Nat. Ecol. Evol.">
        <title>Pezizomycetes genomes reveal the molecular basis of ectomycorrhizal truffle lifestyle.</title>
        <authorList>
            <person name="Murat C."/>
            <person name="Payen T."/>
            <person name="Noel B."/>
            <person name="Kuo A."/>
            <person name="Morin E."/>
            <person name="Chen J."/>
            <person name="Kohler A."/>
            <person name="Krizsan K."/>
            <person name="Balestrini R."/>
            <person name="Da Silva C."/>
            <person name="Montanini B."/>
            <person name="Hainaut M."/>
            <person name="Levati E."/>
            <person name="Barry K.W."/>
            <person name="Belfiori B."/>
            <person name="Cichocki N."/>
            <person name="Clum A."/>
            <person name="Dockter R.B."/>
            <person name="Fauchery L."/>
            <person name="Guy J."/>
            <person name="Iotti M."/>
            <person name="Le Tacon F."/>
            <person name="Lindquist E.A."/>
            <person name="Lipzen A."/>
            <person name="Malagnac F."/>
            <person name="Mello A."/>
            <person name="Molinier V."/>
            <person name="Miyauchi S."/>
            <person name="Poulain J."/>
            <person name="Riccioni C."/>
            <person name="Rubini A."/>
            <person name="Sitrit Y."/>
            <person name="Splivallo R."/>
            <person name="Traeger S."/>
            <person name="Wang M."/>
            <person name="Zifcakova L."/>
            <person name="Wipf D."/>
            <person name="Zambonelli A."/>
            <person name="Paolocci F."/>
            <person name="Nowrousian M."/>
            <person name="Ottonello S."/>
            <person name="Baldrian P."/>
            <person name="Spatafora J.W."/>
            <person name="Henrissat B."/>
            <person name="Nagy L.G."/>
            <person name="Aury J.M."/>
            <person name="Wincker P."/>
            <person name="Grigoriev I.V."/>
            <person name="Bonfante P."/>
            <person name="Martin F.M."/>
        </authorList>
    </citation>
    <scope>NUCLEOTIDE SEQUENCE [LARGE SCALE GENOMIC DNA]</scope>
    <source>
        <strain evidence="5 6">RN42</strain>
    </source>
</reference>
<evidence type="ECO:0000256" key="2">
    <source>
        <dbReference type="SAM" id="MobiDB-lite"/>
    </source>
</evidence>
<gene>
    <name evidence="5" type="ORF">BJ508DRAFT_412407</name>
</gene>
<dbReference type="SUPFAM" id="SSF82171">
    <property type="entry name" value="DPP6 N-terminal domain-like"/>
    <property type="match status" value="2"/>
</dbReference>
<dbReference type="EMBL" id="ML119656">
    <property type="protein sequence ID" value="RPA84993.1"/>
    <property type="molecule type" value="Genomic_DNA"/>
</dbReference>
<organism evidence="5 6">
    <name type="scientific">Ascobolus immersus RN42</name>
    <dbReference type="NCBI Taxonomy" id="1160509"/>
    <lineage>
        <taxon>Eukaryota</taxon>
        <taxon>Fungi</taxon>
        <taxon>Dikarya</taxon>
        <taxon>Ascomycota</taxon>
        <taxon>Pezizomycotina</taxon>
        <taxon>Pezizomycetes</taxon>
        <taxon>Pezizales</taxon>
        <taxon>Ascobolaceae</taxon>
        <taxon>Ascobolus</taxon>
    </lineage>
</organism>
<dbReference type="GO" id="GO:0009116">
    <property type="term" value="P:nucleoside metabolic process"/>
    <property type="evidence" value="ECO:0007669"/>
    <property type="project" value="InterPro"/>
</dbReference>
<dbReference type="STRING" id="1160509.A0A3N4IFR2"/>
<evidence type="ECO:0000313" key="6">
    <source>
        <dbReference type="Proteomes" id="UP000275078"/>
    </source>
</evidence>
<dbReference type="SMART" id="SM00320">
    <property type="entry name" value="WD40"/>
    <property type="match status" value="3"/>
</dbReference>
<evidence type="ECO:0000256" key="1">
    <source>
        <dbReference type="ARBA" id="ARBA00022737"/>
    </source>
</evidence>
<dbReference type="SUPFAM" id="SSF52540">
    <property type="entry name" value="P-loop containing nucleoside triphosphate hydrolases"/>
    <property type="match status" value="1"/>
</dbReference>
<dbReference type="InterPro" id="IPR001680">
    <property type="entry name" value="WD40_rpt"/>
</dbReference>
<dbReference type="Gene3D" id="3.40.50.300">
    <property type="entry name" value="P-loop containing nucleotide triphosphate hydrolases"/>
    <property type="match status" value="1"/>
</dbReference>
<evidence type="ECO:0000313" key="5">
    <source>
        <dbReference type="EMBL" id="RPA84993.1"/>
    </source>
</evidence>
<sequence length="2001" mass="223793">MSATSPTSINIYTITLITALLLEEKAALLTLDESYPEPPDLPDSDDQRYRFGRIGAHPIVIAAPTPGDTGSVNAAITVANVIRTFPNLRLCILVGIGGGCPVGKDGKERDLRLGDVVVGMPSASDGYSGLVQYDFGKRIQGERYVRGMKGGNRPPRWVLQTVGDLEVEMTLSREGRWGLDRNVEEILQRWGHLRSQYGRPDGADLLFPVDFPHQGRKGEECEKCCWEGVGSAIRREGRESKVHGGLIASGSTVVRDAEMRDWYGTEEGVWCFEMEASGLMNNVPCLVIRGISDYCDTHKNDQWQGYAALVAAVYAKNLVTKLKVKQVEMQESLAMQMQRFESQVKEGMDGIRTRVDDLLEASTTSLLEKHLPYAHSATFNHSYRFSSETNEEDPTCLPGTRVAVLDKITSWINTSSSLTISSPSKENESKAIFWLTGMAGTGKSTIARTLASSHSSTLLSTFFFSRNNEVQAGKSDYFVTTIAQDLAKKYPIAREMIVKVIKRDPEISRKKLSIQWEELVLAPLQQLLKTEEKQGKYSDGVRENVLIIIDALDECEGDVNITTILRLLLQTGRDSTVVKLKVLVTSRPELPIQRGFRESRGIVHLSLVLDDIARDVVDADLTLYFRHMFLILRRESDYRLAENWPGERRVGHLVQESAGLFIYASTLVRFLRSAERDGQNPDQTLFTLFGDIVEFQPRTFAREGQEQGTFKLYKMYAQVLEHAVFANSKKRDASGRYKEQLAKKYVDVLAPLIVLMKPLTLEAFARLLAEEEGLVEATREEVRAVLLRLRSVVFVPEEGEEEKVVRVLHKSFRDFVVERGSGVGKFWVDEEKANGKVGGFCLRVMDGRLKKDWWSIGDVGAGMEVWEGRESLGDEAQYACRFWVEHLKRMGKSEGEVNGEKLYGFLETRLLNWMEAMVVMRRMHEAILAIEALVGVAEFLENIALAELVRDSKRFLLANQGIIEKAPLQLYTSAILFAPETSLIRRIFYGDMEPVAKLLTPIKGDWSWELQSLSIKDLGGRNLEISSFDISPDGLRLAAVHVPQTVDELPNSVVLRTKEYLITVWNVLTGVCLLEVARPYKFWMDIHDIQIMILPEGTKMLTVSPYETRVWNLKTGEVITEAWIGAKQIEGEDALETEYFHLIRKEEKDAFWQVDSEVLDAEGSDMEELAPESAAAVGVDASADDGNDTESMENEDQTEDPGVGNDEDLNLEDGDVEDSDFAPEISKNDKHSDTTSNVDDPPTPKSKDSFDDIPDDEDAIDMQEVQRESFDSLRWRELSRKSDYDVDITLADDGSKFAALERWVDPFGTGYKKPSRVKIWTLPLGKLLSNLETASTHAQKICAVIFSPSDSRIFATASLEGTVLVRRLGSGGKATVIGALDLRALQIAPDLYASSLRFSPNGSVLAVGLVNGWVSLWDKAHVLKGLMRPGGSAFEKMSASNLTEVHNMMFSPDGTLLAVINDPEINRSLSVYSTATPSYKTEPLHALASTTLQATKMEGTPRFTPNGKNLLVQSEILESESYAIRVFDIASILATHELQPSSGMSLESLVLSRDHEVKRILISSTGKYIVVVWESGDYVHNVIGMGVKNSITTPNGLMDVFEFQRHEASNLIDRETELSSPKGDIRSIAISPDERFLALGLSCQWDIGNPAYSVILWEVEGFRRPELEPTGFENGIDPSMIPEILALEFSAPHSDSTTSLAIFVLFCNTEEQIHTSIIFLYNLSTRSDSLQLKLKLKLTPNAYTYREFRVLCDFSLHFSPCNRFLMLLSAPHLISIWDTSTGSQIWEWMKGGTTLSISPLTPPPLHHDKQPESCPYDHGSWGTDGFISSDWATIAKRLHAPFIDQEDISFIESNKFCPHCEENPIYELFPLPSFSSKTPALPSLTTALTVRLPNPSYLLHNNQLFTSLSSGFHYVDPLRDQKAYVEYQLPLFPPPQGAPRVEEMVWIDYDEETAQIWIMKGGRRVLLLSEDGMGQRSGAVVRGECVAWEMGRGRVVVLEVQ</sequence>
<dbReference type="GO" id="GO:0003824">
    <property type="term" value="F:catalytic activity"/>
    <property type="evidence" value="ECO:0007669"/>
    <property type="project" value="InterPro"/>
</dbReference>
<evidence type="ECO:0008006" key="7">
    <source>
        <dbReference type="Google" id="ProtNLM"/>
    </source>
</evidence>
<dbReference type="PANTHER" id="PTHR46082:SF11">
    <property type="entry name" value="AAA+ ATPASE DOMAIN-CONTAINING PROTEIN-RELATED"/>
    <property type="match status" value="1"/>
</dbReference>
<name>A0A3N4IFR2_ASCIM</name>
<dbReference type="InterPro" id="IPR053137">
    <property type="entry name" value="NLR-like"/>
</dbReference>
<proteinExistence type="predicted"/>
<dbReference type="SUPFAM" id="SSF53167">
    <property type="entry name" value="Purine and uridine phosphorylases"/>
    <property type="match status" value="1"/>
</dbReference>
<keyword evidence="6" id="KW-1185">Reference proteome</keyword>
<dbReference type="OrthoDB" id="1577640at2759"/>
<evidence type="ECO:0000259" key="3">
    <source>
        <dbReference type="Pfam" id="PF01048"/>
    </source>
</evidence>
<keyword evidence="1" id="KW-0677">Repeat</keyword>
<dbReference type="Gene3D" id="3.40.50.1580">
    <property type="entry name" value="Nucleoside phosphorylase domain"/>
    <property type="match status" value="1"/>
</dbReference>
<dbReference type="InterPro" id="IPR027417">
    <property type="entry name" value="P-loop_NTPase"/>
</dbReference>
<dbReference type="Proteomes" id="UP000275078">
    <property type="component" value="Unassembled WGS sequence"/>
</dbReference>
<dbReference type="Pfam" id="PF01048">
    <property type="entry name" value="PNP_UDP_1"/>
    <property type="match status" value="1"/>
</dbReference>
<dbReference type="Pfam" id="PF24883">
    <property type="entry name" value="NPHP3_N"/>
    <property type="match status" value="1"/>
</dbReference>
<protein>
    <recommendedName>
        <fullName evidence="7">Nucleoside phosphorylase domain-containing protein</fullName>
    </recommendedName>
</protein>
<feature type="region of interest" description="Disordered" evidence="2">
    <location>
        <begin position="1163"/>
        <end position="1255"/>
    </location>
</feature>
<dbReference type="InterPro" id="IPR056884">
    <property type="entry name" value="NPHP3-like_N"/>
</dbReference>
<dbReference type="InterPro" id="IPR015943">
    <property type="entry name" value="WD40/YVTN_repeat-like_dom_sf"/>
</dbReference>
<feature type="domain" description="Nephrocystin 3-like N-terminal" evidence="4">
    <location>
        <begin position="426"/>
        <end position="587"/>
    </location>
</feature>
<evidence type="ECO:0000259" key="4">
    <source>
        <dbReference type="Pfam" id="PF24883"/>
    </source>
</evidence>
<feature type="domain" description="Nucleoside phosphorylase" evidence="3">
    <location>
        <begin position="16"/>
        <end position="303"/>
    </location>
</feature>
<accession>A0A3N4IFR2</accession>
<dbReference type="Gene3D" id="2.130.10.10">
    <property type="entry name" value="YVTN repeat-like/Quinoprotein amine dehydrogenase"/>
    <property type="match status" value="2"/>
</dbReference>